<sequence>MPAGIIAPVTDEVPVLYRVEILEKAWTRALKQNTALKDIVTRQLKVPEIYTGGSNKTFYLGTSQKDSLRHLLLSKGAYLEVKKGIESLIKKKLPSVRLTETCKEVEKVEIDCRSTYYRLLKELSRCNKDIKRAEQERRTLLSLRKAQQAIEQKKFMFFAIDVESYEVDHSFITEVGWTMYNSVKNTFSDKHYIIRENLHLRNGRYVADNKEQFTFGESVYTSLLNTATKLEADWDSGYPTILVGHDVKNDLEYLREMGAKISEPSEVFDTSNLYMALTKNNQRRKLSKILDEFGIEHEYLHNAGNDAHYTMEAFLAMIQSTHKWCEPSEIHSL</sequence>
<dbReference type="InterPro" id="IPR036397">
    <property type="entry name" value="RNaseH_sf"/>
</dbReference>
<dbReference type="SMART" id="SM00479">
    <property type="entry name" value="EXOIII"/>
    <property type="match status" value="1"/>
</dbReference>
<dbReference type="SUPFAM" id="SSF53098">
    <property type="entry name" value="Ribonuclease H-like"/>
    <property type="match status" value="1"/>
</dbReference>
<dbReference type="Pfam" id="PF21762">
    <property type="entry name" value="DEDDh_C"/>
    <property type="match status" value="1"/>
</dbReference>
<dbReference type="InterPro" id="IPR040151">
    <property type="entry name" value="Gfd2/YDR514C-like"/>
</dbReference>
<protein>
    <recommendedName>
        <fullName evidence="2">Exonuclease domain-containing protein</fullName>
    </recommendedName>
</protein>
<comment type="caution">
    <text evidence="3">The sequence shown here is derived from an EMBL/GenBank/DDBJ whole genome shotgun (WGS) entry which is preliminary data.</text>
</comment>
<evidence type="ECO:0000256" key="1">
    <source>
        <dbReference type="SAM" id="Coils"/>
    </source>
</evidence>
<dbReference type="InterPro" id="IPR012337">
    <property type="entry name" value="RNaseH-like_sf"/>
</dbReference>
<name>A0ABR2VMK0_9FUNG</name>
<feature type="domain" description="Exonuclease" evidence="2">
    <location>
        <begin position="156"/>
        <end position="323"/>
    </location>
</feature>
<organism evidence="3 4">
    <name type="scientific">Basidiobolus ranarum</name>
    <dbReference type="NCBI Taxonomy" id="34480"/>
    <lineage>
        <taxon>Eukaryota</taxon>
        <taxon>Fungi</taxon>
        <taxon>Fungi incertae sedis</taxon>
        <taxon>Zoopagomycota</taxon>
        <taxon>Entomophthoromycotina</taxon>
        <taxon>Basidiobolomycetes</taxon>
        <taxon>Basidiobolales</taxon>
        <taxon>Basidiobolaceae</taxon>
        <taxon>Basidiobolus</taxon>
    </lineage>
</organism>
<evidence type="ECO:0000313" key="3">
    <source>
        <dbReference type="EMBL" id="KAK9680933.1"/>
    </source>
</evidence>
<reference evidence="3 4" key="1">
    <citation type="submission" date="2023-04" db="EMBL/GenBank/DDBJ databases">
        <title>Genome of Basidiobolus ranarum AG-B5.</title>
        <authorList>
            <person name="Stajich J.E."/>
            <person name="Carter-House D."/>
            <person name="Gryganskyi A."/>
        </authorList>
    </citation>
    <scope>NUCLEOTIDE SEQUENCE [LARGE SCALE GENOMIC DNA]</scope>
    <source>
        <strain evidence="3 4">AG-B5</strain>
    </source>
</reference>
<gene>
    <name evidence="3" type="ORF">K7432_015797</name>
</gene>
<evidence type="ECO:0000313" key="4">
    <source>
        <dbReference type="Proteomes" id="UP001479436"/>
    </source>
</evidence>
<proteinExistence type="predicted"/>
<dbReference type="InterPro" id="IPR048519">
    <property type="entry name" value="Gfd2/YDR514C-like_C"/>
</dbReference>
<dbReference type="PANTHER" id="PTHR28083">
    <property type="entry name" value="GOOD FOR FULL DBP5 ACTIVITY PROTEIN 2"/>
    <property type="match status" value="1"/>
</dbReference>
<dbReference type="Proteomes" id="UP001479436">
    <property type="component" value="Unassembled WGS sequence"/>
</dbReference>
<dbReference type="InterPro" id="IPR013520">
    <property type="entry name" value="Ribonucl_H"/>
</dbReference>
<feature type="coiled-coil region" evidence="1">
    <location>
        <begin position="116"/>
        <end position="143"/>
    </location>
</feature>
<dbReference type="EMBL" id="JASJQH010009156">
    <property type="protein sequence ID" value="KAK9680933.1"/>
    <property type="molecule type" value="Genomic_DNA"/>
</dbReference>
<evidence type="ECO:0000259" key="2">
    <source>
        <dbReference type="SMART" id="SM00479"/>
    </source>
</evidence>
<keyword evidence="4" id="KW-1185">Reference proteome</keyword>
<accession>A0ABR2VMK0</accession>
<keyword evidence="1" id="KW-0175">Coiled coil</keyword>
<dbReference type="Gene3D" id="3.30.420.10">
    <property type="entry name" value="Ribonuclease H-like superfamily/Ribonuclease H"/>
    <property type="match status" value="1"/>
</dbReference>
<dbReference type="PANTHER" id="PTHR28083:SF1">
    <property type="entry name" value="GOOD FOR FULL DBP5 ACTIVITY PROTEIN 2"/>
    <property type="match status" value="1"/>
</dbReference>